<organism evidence="1 2">
    <name type="scientific">Rhizobium puerariae</name>
    <dbReference type="NCBI Taxonomy" id="1585791"/>
    <lineage>
        <taxon>Bacteria</taxon>
        <taxon>Pseudomonadati</taxon>
        <taxon>Pseudomonadota</taxon>
        <taxon>Alphaproteobacteria</taxon>
        <taxon>Hyphomicrobiales</taxon>
        <taxon>Rhizobiaceae</taxon>
        <taxon>Rhizobium/Agrobacterium group</taxon>
        <taxon>Rhizobium</taxon>
    </lineage>
</organism>
<gene>
    <name evidence="1" type="ORF">ACFFP0_24605</name>
</gene>
<protein>
    <submittedName>
        <fullName evidence="1">Uncharacterized protein</fullName>
    </submittedName>
</protein>
<sequence>MTLVQLAASVAYYGNTLSKTPVSGTRYYIAIDIDTPTTITGVAALIGATGGTDSFIFELHDAAGVLVATTATAGVTVGTAGAWQRIPFTSAYVAQKGRYYIAVQINGTTARLAVYNAPTFPLPTGSATGTFGTGASITPPTTYTQAVGPVTALY</sequence>
<comment type="caution">
    <text evidence="1">The sequence shown here is derived from an EMBL/GenBank/DDBJ whole genome shotgun (WGS) entry which is preliminary data.</text>
</comment>
<keyword evidence="2" id="KW-1185">Reference proteome</keyword>
<proteinExistence type="predicted"/>
<dbReference type="EMBL" id="JBHMAA010000032">
    <property type="protein sequence ID" value="MFB9952043.1"/>
    <property type="molecule type" value="Genomic_DNA"/>
</dbReference>
<evidence type="ECO:0000313" key="1">
    <source>
        <dbReference type="EMBL" id="MFB9952043.1"/>
    </source>
</evidence>
<dbReference type="RefSeq" id="WP_377264860.1">
    <property type="nucleotide sequence ID" value="NZ_JBHMAA010000032.1"/>
</dbReference>
<name>A0ABV6ARV3_9HYPH</name>
<dbReference type="Proteomes" id="UP001589692">
    <property type="component" value="Unassembled WGS sequence"/>
</dbReference>
<evidence type="ECO:0000313" key="2">
    <source>
        <dbReference type="Proteomes" id="UP001589692"/>
    </source>
</evidence>
<reference evidence="1 2" key="1">
    <citation type="submission" date="2024-09" db="EMBL/GenBank/DDBJ databases">
        <authorList>
            <person name="Sun Q."/>
            <person name="Mori K."/>
        </authorList>
    </citation>
    <scope>NUCLEOTIDE SEQUENCE [LARGE SCALE GENOMIC DNA]</scope>
    <source>
        <strain evidence="1 2">TBRC 4938</strain>
    </source>
</reference>
<accession>A0ABV6ARV3</accession>